<name>A0AAE7USJ0_9HYPH</name>
<protein>
    <submittedName>
        <fullName evidence="2">Uncharacterized protein</fullName>
    </submittedName>
</protein>
<dbReference type="RefSeq" id="WP_158006431.1">
    <property type="nucleotide sequence ID" value="NZ_CP049212.1"/>
</dbReference>
<evidence type="ECO:0000313" key="1">
    <source>
        <dbReference type="EMBL" id="NTF39440.1"/>
    </source>
</evidence>
<reference evidence="1 4" key="1">
    <citation type="journal article" date="2020" name="Science">
        <title>Unexpected conservation and global transmission of agrobacterial virulence plasmids.</title>
        <authorList>
            <person name="Weisberg A.J."/>
            <person name="Davis E.W. 2nd"/>
            <person name="Tabima J."/>
            <person name="Belcher M.S."/>
            <person name="Miller M."/>
            <person name="Kuo C.H."/>
            <person name="Loper J.E."/>
            <person name="Grunwald N.J."/>
            <person name="Putnam M.L."/>
            <person name="Chang J.H."/>
        </authorList>
    </citation>
    <scope>NUCLEOTIDE SEQUENCE [LARGE SCALE GENOMIC DNA]</scope>
    <source>
        <strain evidence="1 4">A19/93</strain>
    </source>
</reference>
<keyword evidence="4" id="KW-1185">Reference proteome</keyword>
<dbReference type="AlphaFoldDB" id="A0AAE7USJ0"/>
<dbReference type="Proteomes" id="UP000822331">
    <property type="component" value="Unassembled WGS sequence"/>
</dbReference>
<evidence type="ECO:0000313" key="3">
    <source>
        <dbReference type="Proteomes" id="UP000663912"/>
    </source>
</evidence>
<dbReference type="Proteomes" id="UP000663912">
    <property type="component" value="Plasmid pW2_73_5"/>
</dbReference>
<dbReference type="EMBL" id="JAAMCP010000013">
    <property type="protein sequence ID" value="NTF39440.1"/>
    <property type="molecule type" value="Genomic_DNA"/>
</dbReference>
<keyword evidence="2" id="KW-0614">Plasmid</keyword>
<reference evidence="2" key="2">
    <citation type="submission" date="2020-02" db="EMBL/GenBank/DDBJ databases">
        <title>Unexpected conservation and global transmission of agrobacterial virulence plasmids.</title>
        <authorList>
            <person name="Weisberg A.J."/>
            <person name="Davis E.W. II"/>
            <person name="Tabima J.R."/>
            <person name="Belcher M.S."/>
            <person name="Miller M."/>
            <person name="Kuo C.-H."/>
            <person name="Loper J.E."/>
            <person name="Grunwald N.J."/>
            <person name="Putnam M.L."/>
            <person name="Chang J.H."/>
        </authorList>
    </citation>
    <scope>NUCLEOTIDE SEQUENCE</scope>
    <source>
        <strain evidence="2">W2/73</strain>
        <plasmid evidence="2">pW2_73_5</plasmid>
    </source>
</reference>
<evidence type="ECO:0000313" key="2">
    <source>
        <dbReference type="EMBL" id="QTG03894.1"/>
    </source>
</evidence>
<gene>
    <name evidence="1" type="ORF">G6L72_22310</name>
    <name evidence="2" type="ORF">G6M88_25955</name>
</gene>
<organism evidence="2 3">
    <name type="scientific">Agrobacterium rubi</name>
    <dbReference type="NCBI Taxonomy" id="28099"/>
    <lineage>
        <taxon>Bacteria</taxon>
        <taxon>Pseudomonadati</taxon>
        <taxon>Pseudomonadota</taxon>
        <taxon>Alphaproteobacteria</taxon>
        <taxon>Hyphomicrobiales</taxon>
        <taxon>Rhizobiaceae</taxon>
        <taxon>Rhizobium/Agrobacterium group</taxon>
        <taxon>Agrobacterium</taxon>
    </lineage>
</organism>
<proteinExistence type="predicted"/>
<dbReference type="EMBL" id="CP049212">
    <property type="protein sequence ID" value="QTG03894.1"/>
    <property type="molecule type" value="Genomic_DNA"/>
</dbReference>
<sequence>MFATRKADLKTYTCASYIQCRIEESSTNLRGSDPLGDFVRDELRGLTGGRG</sequence>
<accession>A0AAE7USJ0</accession>
<dbReference type="KEGG" id="arui:G6M88_25955"/>
<evidence type="ECO:0000313" key="4">
    <source>
        <dbReference type="Proteomes" id="UP000822331"/>
    </source>
</evidence>
<geneLocation type="plasmid" evidence="2 3">
    <name>pW2_73_5</name>
</geneLocation>